<gene>
    <name evidence="2" type="ORF">LMF89_08960</name>
</gene>
<dbReference type="InterPro" id="IPR014710">
    <property type="entry name" value="RmlC-like_jellyroll"/>
</dbReference>
<evidence type="ECO:0000313" key="3">
    <source>
        <dbReference type="Proteomes" id="UP001165492"/>
    </source>
</evidence>
<proteinExistence type="predicted"/>
<dbReference type="EMBL" id="JAJHJB010000009">
    <property type="protein sequence ID" value="MCC5465490.1"/>
    <property type="molecule type" value="Genomic_DNA"/>
</dbReference>
<comment type="caution">
    <text evidence="2">The sequence shown here is derived from an EMBL/GenBank/DDBJ whole genome shotgun (WGS) entry which is preliminary data.</text>
</comment>
<protein>
    <submittedName>
        <fullName evidence="2">Cupin domain-containing protein</fullName>
    </submittedName>
</protein>
<reference evidence="2" key="1">
    <citation type="submission" date="2021-11" db="EMBL/GenBank/DDBJ databases">
        <title>Description of a new species Pelosinus isolated from the bottom sediments of Lake Baikal.</title>
        <authorList>
            <person name="Zakharyuk A."/>
        </authorList>
    </citation>
    <scope>NUCLEOTIDE SEQUENCE</scope>
    <source>
        <strain evidence="2">Bkl1</strain>
    </source>
</reference>
<dbReference type="PANTHER" id="PTHR43346:SF1">
    <property type="entry name" value="QUERCETIN 2,3-DIOXYGENASE-RELATED"/>
    <property type="match status" value="1"/>
</dbReference>
<dbReference type="Gene3D" id="2.60.120.10">
    <property type="entry name" value="Jelly Rolls"/>
    <property type="match status" value="1"/>
</dbReference>
<keyword evidence="3" id="KW-1185">Reference proteome</keyword>
<feature type="domain" description="Cupin type-2" evidence="1">
    <location>
        <begin position="33"/>
        <end position="100"/>
    </location>
</feature>
<dbReference type="Pfam" id="PF07883">
    <property type="entry name" value="Cupin_2"/>
    <property type="match status" value="1"/>
</dbReference>
<evidence type="ECO:0000313" key="2">
    <source>
        <dbReference type="EMBL" id="MCC5465490.1"/>
    </source>
</evidence>
<name>A0ABS8HR01_9FIRM</name>
<dbReference type="InterPro" id="IPR011051">
    <property type="entry name" value="RmlC_Cupin_sf"/>
</dbReference>
<dbReference type="PANTHER" id="PTHR43346">
    <property type="entry name" value="LIGAND BINDING DOMAIN PROTEIN, PUTATIVE (AFU_ORTHOLOGUE AFUA_6G14370)-RELATED"/>
    <property type="match status" value="1"/>
</dbReference>
<dbReference type="Proteomes" id="UP001165492">
    <property type="component" value="Unassembled WGS sequence"/>
</dbReference>
<dbReference type="InterPro" id="IPR013096">
    <property type="entry name" value="Cupin_2"/>
</dbReference>
<dbReference type="SUPFAM" id="SSF51182">
    <property type="entry name" value="RmlC-like cupins"/>
    <property type="match status" value="1"/>
</dbReference>
<sequence length="104" mass="11591">MEKINVNSLLDFSNEKSVRKALTHEGSKLDTGLLLYAPGQSTPEHTHKDMDEVFYIVEGEGVLTINGKEFTLKEKDIILSPRGEGHGFFNKSTGNLVVLQVKIF</sequence>
<accession>A0ABS8HR01</accession>
<evidence type="ECO:0000259" key="1">
    <source>
        <dbReference type="Pfam" id="PF07883"/>
    </source>
</evidence>
<dbReference type="RefSeq" id="WP_229534733.1">
    <property type="nucleotide sequence ID" value="NZ_JAJHJB010000009.1"/>
</dbReference>
<dbReference type="InterPro" id="IPR052538">
    <property type="entry name" value="Flavonoid_dioxygenase-like"/>
</dbReference>
<organism evidence="2 3">
    <name type="scientific">Pelosinus baikalensis</name>
    <dbReference type="NCBI Taxonomy" id="2892015"/>
    <lineage>
        <taxon>Bacteria</taxon>
        <taxon>Bacillati</taxon>
        <taxon>Bacillota</taxon>
        <taxon>Negativicutes</taxon>
        <taxon>Selenomonadales</taxon>
        <taxon>Sporomusaceae</taxon>
        <taxon>Pelosinus</taxon>
    </lineage>
</organism>